<sequence>MTAPADNAARARLVGMTEPTDGSREPGAPAWTPRGRPLAAEAALDAPARPVRAAQGEAPAWPGAERSEDPEDGSWLLEDASDVAARWRQGALARVGELYADAHGTPLDHVARDRPRRRWAVSLRLAVTASVALALLGGGVAVRALSASGGAEFAAELPEAAAPGRSGAQDAGADSGARSSTAVAGDDSPSPGGVPGGGAAARTGAAPEEGGSSVVVHVVGEVLAPGLVELPAGARVADALTAAGGATSAADLAAVNLARHLVDGEQVLVPLPGQEVPAPLGAAQGGGGGPGPASALVDVNTADSAALDALPGIGPVLAERIVTWRQENGRFTSVDELGEVSGIGPTLLGRLRALVRV</sequence>
<dbReference type="GO" id="GO:0003677">
    <property type="term" value="F:DNA binding"/>
    <property type="evidence" value="ECO:0007669"/>
    <property type="project" value="UniProtKB-KW"/>
</dbReference>
<proteinExistence type="predicted"/>
<evidence type="ECO:0000256" key="2">
    <source>
        <dbReference type="SAM" id="Phobius"/>
    </source>
</evidence>
<feature type="transmembrane region" description="Helical" evidence="2">
    <location>
        <begin position="121"/>
        <end position="142"/>
    </location>
</feature>
<dbReference type="Proteomes" id="UP001316189">
    <property type="component" value="Chromosome"/>
</dbReference>
<feature type="domain" description="Helix-hairpin-helix DNA-binding motif class 1" evidence="3">
    <location>
        <begin position="305"/>
        <end position="324"/>
    </location>
</feature>
<dbReference type="RefSeq" id="WP_227568683.1">
    <property type="nucleotide sequence ID" value="NZ_CP101988.1"/>
</dbReference>
<feature type="region of interest" description="Disordered" evidence="1">
    <location>
        <begin position="1"/>
        <end position="74"/>
    </location>
</feature>
<gene>
    <name evidence="4" type="ORF">NP064_05825</name>
</gene>
<protein>
    <submittedName>
        <fullName evidence="4">ComEA family DNA-binding protein</fullName>
    </submittedName>
</protein>
<feature type="domain" description="Helix-hairpin-helix DNA-binding motif class 1" evidence="3">
    <location>
        <begin position="335"/>
        <end position="354"/>
    </location>
</feature>
<dbReference type="PANTHER" id="PTHR21180">
    <property type="entry name" value="ENDONUCLEASE/EXONUCLEASE/PHOSPHATASE FAMILY DOMAIN-CONTAINING PROTEIN 1"/>
    <property type="match status" value="1"/>
</dbReference>
<dbReference type="EMBL" id="CP101988">
    <property type="protein sequence ID" value="UUI76410.1"/>
    <property type="molecule type" value="Genomic_DNA"/>
</dbReference>
<keyword evidence="5" id="KW-1185">Reference proteome</keyword>
<dbReference type="SUPFAM" id="SSF47781">
    <property type="entry name" value="RuvA domain 2-like"/>
    <property type="match status" value="1"/>
</dbReference>
<keyword evidence="2" id="KW-0472">Membrane</keyword>
<name>A0ABY5L3C6_9CELL</name>
<keyword evidence="2" id="KW-1133">Transmembrane helix</keyword>
<evidence type="ECO:0000259" key="3">
    <source>
        <dbReference type="SMART" id="SM00278"/>
    </source>
</evidence>
<organism evidence="4 5">
    <name type="scientific">Cellulomonas chengniuliangii</name>
    <dbReference type="NCBI Taxonomy" id="2968084"/>
    <lineage>
        <taxon>Bacteria</taxon>
        <taxon>Bacillati</taxon>
        <taxon>Actinomycetota</taxon>
        <taxon>Actinomycetes</taxon>
        <taxon>Micrococcales</taxon>
        <taxon>Cellulomonadaceae</taxon>
        <taxon>Cellulomonas</taxon>
    </lineage>
</organism>
<evidence type="ECO:0000256" key="1">
    <source>
        <dbReference type="SAM" id="MobiDB-lite"/>
    </source>
</evidence>
<feature type="region of interest" description="Disordered" evidence="1">
    <location>
        <begin position="161"/>
        <end position="207"/>
    </location>
</feature>
<dbReference type="SMART" id="SM00278">
    <property type="entry name" value="HhH1"/>
    <property type="match status" value="2"/>
</dbReference>
<dbReference type="InterPro" id="IPR019554">
    <property type="entry name" value="Soluble_ligand-bd"/>
</dbReference>
<feature type="compositionally biased region" description="Low complexity" evidence="1">
    <location>
        <begin position="161"/>
        <end position="191"/>
    </location>
</feature>
<keyword evidence="2" id="KW-0812">Transmembrane</keyword>
<dbReference type="Pfam" id="PF10531">
    <property type="entry name" value="SLBB"/>
    <property type="match status" value="1"/>
</dbReference>
<dbReference type="PANTHER" id="PTHR21180:SF32">
    <property type="entry name" value="ENDONUCLEASE_EXONUCLEASE_PHOSPHATASE FAMILY DOMAIN-CONTAINING PROTEIN 1"/>
    <property type="match status" value="1"/>
</dbReference>
<evidence type="ECO:0000313" key="4">
    <source>
        <dbReference type="EMBL" id="UUI76410.1"/>
    </source>
</evidence>
<dbReference type="InterPro" id="IPR003583">
    <property type="entry name" value="Hlx-hairpin-Hlx_DNA-bd_motif"/>
</dbReference>
<dbReference type="InterPro" id="IPR051675">
    <property type="entry name" value="Endo/Exo/Phosphatase_dom_1"/>
</dbReference>
<reference evidence="4 5" key="1">
    <citation type="submission" date="2022-07" db="EMBL/GenBank/DDBJ databases">
        <title>Novel species in genus cellulomonas.</title>
        <authorList>
            <person name="Ye L."/>
        </authorList>
    </citation>
    <scope>NUCLEOTIDE SEQUENCE [LARGE SCALE GENOMIC DNA]</scope>
    <source>
        <strain evidence="5">zg-Y338</strain>
    </source>
</reference>
<dbReference type="Pfam" id="PF12836">
    <property type="entry name" value="HHH_3"/>
    <property type="match status" value="1"/>
</dbReference>
<dbReference type="Gene3D" id="3.10.560.10">
    <property type="entry name" value="Outer membrane lipoprotein wza domain like"/>
    <property type="match status" value="1"/>
</dbReference>
<feature type="compositionally biased region" description="Low complexity" evidence="1">
    <location>
        <begin position="36"/>
        <end position="50"/>
    </location>
</feature>
<dbReference type="InterPro" id="IPR010994">
    <property type="entry name" value="RuvA_2-like"/>
</dbReference>
<accession>A0ABY5L3C6</accession>
<evidence type="ECO:0000313" key="5">
    <source>
        <dbReference type="Proteomes" id="UP001316189"/>
    </source>
</evidence>
<dbReference type="Gene3D" id="1.10.150.320">
    <property type="entry name" value="Photosystem II 12 kDa extrinsic protein"/>
    <property type="match status" value="1"/>
</dbReference>
<keyword evidence="4" id="KW-0238">DNA-binding</keyword>